<sequence>MIRRALTAAHPLLVLPVSALLLAGCTVGTPTSSSAVPTPSATAGGDAARVYQTLAPLDRDGLVSLFESTAEDLGQAGAALLLRTPEGEVTATFGTTTRGGDTPVSIDDHIRVGSNTKTWTGTVILQLVGEGRIALDDPVSLYRPDVPNGENITIEQLLTMRSGLFNYTETYELNAAMDDEPERVWNPEELVAIGLSLPPYFAPGEGWHYSNTNTVLLGLIAEQLDGKPLPQIFENRLFGPLGLDETSLPALDDAQLPEPRSDGYYWWTNVGTMSNPALPADLFAAAEAGTLQPNDSTVDNPSWAWSAGAGISTATDLADWVEALGGKPGTPVALLDPELQQARLDSIAPTTEASPDTAGAPAAGYGWGLARLGPFFGHTGELPGYNSFMGYDPVNDVTLVVWANVAPAADGRAPASTIALDLVDEVYAD</sequence>
<dbReference type="InterPro" id="IPR001466">
    <property type="entry name" value="Beta-lactam-related"/>
</dbReference>
<dbReference type="InterPro" id="IPR050491">
    <property type="entry name" value="AmpC-like"/>
</dbReference>
<feature type="chain" id="PRO_5046416851" evidence="1">
    <location>
        <begin position="24"/>
        <end position="429"/>
    </location>
</feature>
<keyword evidence="3" id="KW-0378">Hydrolase</keyword>
<dbReference type="PROSITE" id="PS51257">
    <property type="entry name" value="PROKAR_LIPOPROTEIN"/>
    <property type="match status" value="1"/>
</dbReference>
<protein>
    <submittedName>
        <fullName evidence="3">Serine hydrolase domain-containing protein</fullName>
    </submittedName>
</protein>
<dbReference type="SUPFAM" id="SSF56601">
    <property type="entry name" value="beta-lactamase/transpeptidase-like"/>
    <property type="match status" value="1"/>
</dbReference>
<reference evidence="4" key="1">
    <citation type="journal article" date="2019" name="Int. J. Syst. Evol. Microbiol.">
        <title>The Global Catalogue of Microorganisms (GCM) 10K type strain sequencing project: providing services to taxonomists for standard genome sequencing and annotation.</title>
        <authorList>
            <consortium name="The Broad Institute Genomics Platform"/>
            <consortium name="The Broad Institute Genome Sequencing Center for Infectious Disease"/>
            <person name="Wu L."/>
            <person name="Ma J."/>
        </authorList>
    </citation>
    <scope>NUCLEOTIDE SEQUENCE [LARGE SCALE GENOMIC DNA]</scope>
    <source>
        <strain evidence="4">JCM 16117</strain>
    </source>
</reference>
<evidence type="ECO:0000313" key="4">
    <source>
        <dbReference type="Proteomes" id="UP001500929"/>
    </source>
</evidence>
<dbReference type="RefSeq" id="WP_259481465.1">
    <property type="nucleotide sequence ID" value="NZ_BAAAQY010000014.1"/>
</dbReference>
<dbReference type="EMBL" id="BAAAQY010000014">
    <property type="protein sequence ID" value="GAA2248610.1"/>
    <property type="molecule type" value="Genomic_DNA"/>
</dbReference>
<dbReference type="Gene3D" id="3.40.710.10">
    <property type="entry name" value="DD-peptidase/beta-lactamase superfamily"/>
    <property type="match status" value="1"/>
</dbReference>
<evidence type="ECO:0000256" key="1">
    <source>
        <dbReference type="SAM" id="SignalP"/>
    </source>
</evidence>
<organism evidence="3 4">
    <name type="scientific">Herbiconiux moechotypicola</name>
    <dbReference type="NCBI Taxonomy" id="637393"/>
    <lineage>
        <taxon>Bacteria</taxon>
        <taxon>Bacillati</taxon>
        <taxon>Actinomycetota</taxon>
        <taxon>Actinomycetes</taxon>
        <taxon>Micrococcales</taxon>
        <taxon>Microbacteriaceae</taxon>
        <taxon>Herbiconiux</taxon>
    </lineage>
</organism>
<comment type="caution">
    <text evidence="3">The sequence shown here is derived from an EMBL/GenBank/DDBJ whole genome shotgun (WGS) entry which is preliminary data.</text>
</comment>
<evidence type="ECO:0000259" key="2">
    <source>
        <dbReference type="Pfam" id="PF00144"/>
    </source>
</evidence>
<dbReference type="InterPro" id="IPR012338">
    <property type="entry name" value="Beta-lactam/transpept-like"/>
</dbReference>
<dbReference type="Proteomes" id="UP001500929">
    <property type="component" value="Unassembled WGS sequence"/>
</dbReference>
<feature type="signal peptide" evidence="1">
    <location>
        <begin position="1"/>
        <end position="23"/>
    </location>
</feature>
<feature type="domain" description="Beta-lactamase-related" evidence="2">
    <location>
        <begin position="67"/>
        <end position="414"/>
    </location>
</feature>
<dbReference type="PANTHER" id="PTHR46825:SF7">
    <property type="entry name" value="D-ALANYL-D-ALANINE CARBOXYPEPTIDASE"/>
    <property type="match status" value="1"/>
</dbReference>
<name>A0ABP5R0J3_9MICO</name>
<keyword evidence="1" id="KW-0732">Signal</keyword>
<gene>
    <name evidence="3" type="ORF">GCM10009851_37550</name>
</gene>
<dbReference type="PANTHER" id="PTHR46825">
    <property type="entry name" value="D-ALANYL-D-ALANINE-CARBOXYPEPTIDASE/ENDOPEPTIDASE AMPH"/>
    <property type="match status" value="1"/>
</dbReference>
<dbReference type="GO" id="GO:0016787">
    <property type="term" value="F:hydrolase activity"/>
    <property type="evidence" value="ECO:0007669"/>
    <property type="project" value="UniProtKB-KW"/>
</dbReference>
<dbReference type="Pfam" id="PF00144">
    <property type="entry name" value="Beta-lactamase"/>
    <property type="match status" value="1"/>
</dbReference>
<keyword evidence="4" id="KW-1185">Reference proteome</keyword>
<accession>A0ABP5R0J3</accession>
<proteinExistence type="predicted"/>
<evidence type="ECO:0000313" key="3">
    <source>
        <dbReference type="EMBL" id="GAA2248610.1"/>
    </source>
</evidence>